<dbReference type="Gene3D" id="3.40.50.1820">
    <property type="entry name" value="alpha/beta hydrolase"/>
    <property type="match status" value="1"/>
</dbReference>
<dbReference type="PRINTS" id="PR00111">
    <property type="entry name" value="ABHYDROLASE"/>
</dbReference>
<reference evidence="3 4" key="1">
    <citation type="submission" date="2019-04" db="EMBL/GenBank/DDBJ databases">
        <title>Complete genome sequence of Arthrobacter sp. ZXY-2 associated with effective atrazine degradation and salt adaptation.</title>
        <authorList>
            <person name="Zhao X."/>
        </authorList>
    </citation>
    <scope>NUCLEOTIDE SEQUENCE [LARGE SCALE GENOMIC DNA]</scope>
    <source>
        <strain evidence="4">ZP60</strain>
    </source>
</reference>
<dbReference type="SUPFAM" id="SSF53474">
    <property type="entry name" value="alpha/beta-Hydrolases"/>
    <property type="match status" value="1"/>
</dbReference>
<dbReference type="InterPro" id="IPR000073">
    <property type="entry name" value="AB_hydrolase_1"/>
</dbReference>
<dbReference type="RefSeq" id="WP_015762545.1">
    <property type="nucleotide sequence ID" value="NZ_CP039375.1"/>
</dbReference>
<keyword evidence="1 3" id="KW-0378">Hydrolase</keyword>
<name>A0A4D6KDR2_9EURY</name>
<dbReference type="EMBL" id="CP039375">
    <property type="protein sequence ID" value="QCD66154.1"/>
    <property type="molecule type" value="Genomic_DNA"/>
</dbReference>
<evidence type="ECO:0000259" key="2">
    <source>
        <dbReference type="Pfam" id="PF00561"/>
    </source>
</evidence>
<reference evidence="3 4" key="2">
    <citation type="submission" date="2019-04" db="EMBL/GenBank/DDBJ databases">
        <authorList>
            <person name="Yang S."/>
            <person name="Wei W."/>
        </authorList>
    </citation>
    <scope>NUCLEOTIDE SEQUENCE [LARGE SCALE GENOMIC DNA]</scope>
    <source>
        <strain evidence="4">ZP60</strain>
    </source>
</reference>
<dbReference type="KEGG" id="halz:E5139_11060"/>
<dbReference type="Proteomes" id="UP000297053">
    <property type="component" value="Chromosome"/>
</dbReference>
<sequence>MTSQTPTFDEQAVTHERATVNGVGLHYVIAGPADGDLVVLLHGFPEFWYSWHNQLPSLADAGYRVVAPDLRGYNRSEKPPNVADYRVDELVADVAGLIEHCGRERAHVVGHDWGGLIAWHVGSDRPEVVDRLAVLNAPHPTSYERLLRSSPTQIAKSWYVFYFQLPVLPELGFRLNDYAAVESILGETVRPDAFTDEDVERYKSALATPGALTAAVNYYRALGRQRARSMLTGGGEPDRSVDVPTLLLWGERDFALDTELTEGLDEWVDDLRVERIPDASHWVQFDAPERVDGALVDFFTD</sequence>
<protein>
    <submittedName>
        <fullName evidence="3">Alpha/beta fold hydrolase</fullName>
    </submittedName>
</protein>
<evidence type="ECO:0000256" key="1">
    <source>
        <dbReference type="ARBA" id="ARBA00022801"/>
    </source>
</evidence>
<dbReference type="AlphaFoldDB" id="A0A4D6KDR2"/>
<dbReference type="GeneID" id="42179482"/>
<gene>
    <name evidence="3" type="ORF">E5139_11060</name>
</gene>
<dbReference type="InterPro" id="IPR029058">
    <property type="entry name" value="AB_hydrolase_fold"/>
</dbReference>
<dbReference type="OMA" id="YRWMVRS"/>
<organism evidence="3 4">
    <name type="scientific">Halomicrobium mukohataei</name>
    <dbReference type="NCBI Taxonomy" id="57705"/>
    <lineage>
        <taxon>Archaea</taxon>
        <taxon>Methanobacteriati</taxon>
        <taxon>Methanobacteriota</taxon>
        <taxon>Stenosarchaea group</taxon>
        <taxon>Halobacteria</taxon>
        <taxon>Halobacteriales</taxon>
        <taxon>Haloarculaceae</taxon>
        <taxon>Halomicrobium</taxon>
    </lineage>
</organism>
<proteinExistence type="predicted"/>
<accession>A0A4D6KDR2</accession>
<dbReference type="Pfam" id="PF00561">
    <property type="entry name" value="Abhydrolase_1"/>
    <property type="match status" value="1"/>
</dbReference>
<dbReference type="GO" id="GO:0016787">
    <property type="term" value="F:hydrolase activity"/>
    <property type="evidence" value="ECO:0007669"/>
    <property type="project" value="UniProtKB-KW"/>
</dbReference>
<feature type="domain" description="AB hydrolase-1" evidence="2">
    <location>
        <begin position="37"/>
        <end position="288"/>
    </location>
</feature>
<dbReference type="PRINTS" id="PR00412">
    <property type="entry name" value="EPOXHYDRLASE"/>
</dbReference>
<evidence type="ECO:0000313" key="4">
    <source>
        <dbReference type="Proteomes" id="UP000297053"/>
    </source>
</evidence>
<dbReference type="PANTHER" id="PTHR43329">
    <property type="entry name" value="EPOXIDE HYDROLASE"/>
    <property type="match status" value="1"/>
</dbReference>
<evidence type="ECO:0000313" key="3">
    <source>
        <dbReference type="EMBL" id="QCD66154.1"/>
    </source>
</evidence>
<dbReference type="InterPro" id="IPR000639">
    <property type="entry name" value="Epox_hydrolase-like"/>
</dbReference>